<dbReference type="GO" id="GO:0046475">
    <property type="term" value="P:glycerophospholipid catabolic process"/>
    <property type="evidence" value="ECO:0007669"/>
    <property type="project" value="TreeGrafter"/>
</dbReference>
<sequence length="1121" mass="126454">MTGTFGSLKGLQSLGLLDVTTYMTSVSGSTWTFASLYSDPFWSKEGLDKAIASVQKELSKNPVSLFSPTQLHYYHSELQNREKQGYPVSFIDTWGLIIEQLVFGKKHTDTLSDQKGAVSEGQNPLPIYTAVNMKKDASSSTVPEWCEFTPFEVGFCKYGAFVPVENFGSEFYLGHVVKKLPETRISFLLGIWSSVFSTNLMYLWKTFTRVTPSCPGEKKDKIEKEEKCGTLDTLRVDSEDSSLSNFMNDRPIISSVFNFLRGFFLHNSYTESPNFNISDDTNLDAFPNKLTPVDSTLSLVDSGFAVNIGFPPVLRPQRCADIILSLSYSWNEDPLQVVKETQQYCTEHQVPFPKIDFSKYTSQPKKEVYVFMDEKNPDAPIVLHFPLVNVSFKDYKAPGVKRIGKKELKQGNIDVSSDFSPYVTSNLTYSAEESQRLVDLSNYNIVNNKDTIINALKKVLNKKGPVSMTSADAQRWIHVIEVDVRRNILELNLYDEDFVKDELCTSILLDISTLKLGQKETKVFITDDKRKDKLWVEFEITESVEASGHYCSNEVLVAAPFSTLEVKLNKLPKDFRHDMLLTLRGAYNEKQVISMSKNSNLMQTLHFYINKYLETEIRLCTMQDDRTSKPAVAPVSPFAATSEFTLSLPVEKDKVELHLNRVDSSEKDMKVRLDFDIPAEEKAFLQKRKEVVSRALQSVLNLQTLDPTKVPTVAVVCSGGSSRAMTGMYGSLKGLQSLGLLDVITYMTAVSGSTWGTASLYSDPFWSKEGLDKVIASTQKELAKSQASLLSPTHLHYYHSEMETREKEGYSVSLIDTWGLIIEQLIFGKKHTDTLSDQKKAVSEGQNPLPIYTAVNMKEESAFTIPEWCEFTPFEVGFSKYGAFVPAESFGSEFYLGHVVKKLPETRLSFLLGIWSSAFSNNVMQLWNTFTGLTLSSTGEKVDKIDTDGKRPALDTLRVDSEASAFSKFLNDRPIISSIFNFLRGFFLHNSYTKSPNFDASNETNLDAFPNKLTPTNSTLSLVDTGLYINIAFPPVLRPQRCAEFIISLSYSWNDDPLQVVKKTQEYCTEHQVPFPKIDFSKYTSQPKKEVYVFIDEQNPDAPIVLHFPLVNVSFKDYKAP</sequence>
<dbReference type="PROSITE" id="PS51210">
    <property type="entry name" value="PLA2C"/>
    <property type="match status" value="2"/>
</dbReference>
<dbReference type="GO" id="GO:0047498">
    <property type="term" value="F:calcium-dependent phospholipase A2 activity"/>
    <property type="evidence" value="ECO:0007669"/>
    <property type="project" value="TreeGrafter"/>
</dbReference>
<gene>
    <name evidence="6" type="ORF">DAT39_022314</name>
</gene>
<dbReference type="PANTHER" id="PTHR10728:SF32">
    <property type="entry name" value="CYTOSOLIC PHOSPHOLIPASE A2 BETA"/>
    <property type="match status" value="1"/>
</dbReference>
<dbReference type="OrthoDB" id="419768at2759"/>
<evidence type="ECO:0000256" key="3">
    <source>
        <dbReference type="ARBA" id="ARBA00023098"/>
    </source>
</evidence>
<keyword evidence="3 4" id="KW-0443">Lipid metabolism</keyword>
<dbReference type="FunFam" id="3.40.1090.10:FF:000002">
    <property type="entry name" value="Phospholipase A2"/>
    <property type="match status" value="2"/>
</dbReference>
<evidence type="ECO:0000259" key="5">
    <source>
        <dbReference type="PROSITE" id="PS51210"/>
    </source>
</evidence>
<keyword evidence="7" id="KW-1185">Reference proteome</keyword>
<name>A0A8J4WNZ8_CLAMG</name>
<dbReference type="Pfam" id="PF01735">
    <property type="entry name" value="PLA2_B"/>
    <property type="match status" value="2"/>
</dbReference>
<evidence type="ECO:0000313" key="7">
    <source>
        <dbReference type="Proteomes" id="UP000727407"/>
    </source>
</evidence>
<dbReference type="PANTHER" id="PTHR10728">
    <property type="entry name" value="CYTOSOLIC PHOSPHOLIPASE A2"/>
    <property type="match status" value="1"/>
</dbReference>
<dbReference type="Gene3D" id="3.40.1090.10">
    <property type="entry name" value="Cytosolic phospholipase A2 catalytic domain"/>
    <property type="match status" value="2"/>
</dbReference>
<dbReference type="GO" id="GO:0016020">
    <property type="term" value="C:membrane"/>
    <property type="evidence" value="ECO:0007669"/>
    <property type="project" value="UniProtKB-SubCell"/>
</dbReference>
<dbReference type="InterPro" id="IPR016035">
    <property type="entry name" value="Acyl_Trfase/lysoPLipase"/>
</dbReference>
<reference evidence="6" key="1">
    <citation type="submission" date="2020-07" db="EMBL/GenBank/DDBJ databases">
        <title>Clarias magur genome sequencing, assembly and annotation.</title>
        <authorList>
            <person name="Kushwaha B."/>
            <person name="Kumar R."/>
            <person name="Das P."/>
            <person name="Joshi C.G."/>
            <person name="Kumar D."/>
            <person name="Nagpure N.S."/>
            <person name="Pandey M."/>
            <person name="Agarwal S."/>
            <person name="Srivastava S."/>
            <person name="Singh M."/>
            <person name="Sahoo L."/>
            <person name="Jayasankar P."/>
            <person name="Meher P.K."/>
            <person name="Koringa P.G."/>
            <person name="Iquebal M.A."/>
            <person name="Das S.P."/>
            <person name="Bit A."/>
            <person name="Patnaik S."/>
            <person name="Patel N."/>
            <person name="Shah T.M."/>
            <person name="Hinsu A."/>
            <person name="Jena J.K."/>
        </authorList>
    </citation>
    <scope>NUCLEOTIDE SEQUENCE</scope>
    <source>
        <strain evidence="6">CIFAMagur01</strain>
        <tissue evidence="6">Testis</tissue>
    </source>
</reference>
<dbReference type="GO" id="GO:0005829">
    <property type="term" value="C:cytosol"/>
    <property type="evidence" value="ECO:0007669"/>
    <property type="project" value="TreeGrafter"/>
</dbReference>
<dbReference type="Pfam" id="PF18695">
    <property type="entry name" value="cPLA2_C2"/>
    <property type="match status" value="1"/>
</dbReference>
<protein>
    <submittedName>
        <fullName evidence="6">Cytosolic phospholipase A2 zeta-like</fullName>
    </submittedName>
</protein>
<comment type="caution">
    <text evidence="6">The sequence shown here is derived from an EMBL/GenBank/DDBJ whole genome shotgun (WGS) entry which is preliminary data.</text>
</comment>
<organism evidence="6 7">
    <name type="scientific">Clarias magur</name>
    <name type="common">Asian catfish</name>
    <name type="synonym">Macropteronotus magur</name>
    <dbReference type="NCBI Taxonomy" id="1594786"/>
    <lineage>
        <taxon>Eukaryota</taxon>
        <taxon>Metazoa</taxon>
        <taxon>Chordata</taxon>
        <taxon>Craniata</taxon>
        <taxon>Vertebrata</taxon>
        <taxon>Euteleostomi</taxon>
        <taxon>Actinopterygii</taxon>
        <taxon>Neopterygii</taxon>
        <taxon>Teleostei</taxon>
        <taxon>Ostariophysi</taxon>
        <taxon>Siluriformes</taxon>
        <taxon>Clariidae</taxon>
        <taxon>Clarias</taxon>
    </lineage>
</organism>
<dbReference type="SUPFAM" id="SSF52151">
    <property type="entry name" value="FabD/lysophospholipase-like"/>
    <property type="match status" value="2"/>
</dbReference>
<evidence type="ECO:0000313" key="6">
    <source>
        <dbReference type="EMBL" id="KAF5887273.1"/>
    </source>
</evidence>
<dbReference type="SMART" id="SM00022">
    <property type="entry name" value="PLAc"/>
    <property type="match status" value="1"/>
</dbReference>
<keyword evidence="2 4" id="KW-0378">Hydrolase</keyword>
<accession>A0A8J4WNZ8</accession>
<comment type="subcellular location">
    <subcellularLocation>
        <location evidence="1">Membrane</location>
        <topology evidence="1">Peripheral membrane protein</topology>
    </subcellularLocation>
</comment>
<dbReference type="AlphaFoldDB" id="A0A8J4WNZ8"/>
<dbReference type="GO" id="GO:0005509">
    <property type="term" value="F:calcium ion binding"/>
    <property type="evidence" value="ECO:0007669"/>
    <property type="project" value="TreeGrafter"/>
</dbReference>
<dbReference type="InterPro" id="IPR002642">
    <property type="entry name" value="LysoPLipase_cat_dom"/>
</dbReference>
<evidence type="ECO:0000256" key="1">
    <source>
        <dbReference type="ARBA" id="ARBA00004170"/>
    </source>
</evidence>
<evidence type="ECO:0000256" key="2">
    <source>
        <dbReference type="ARBA" id="ARBA00022801"/>
    </source>
</evidence>
<evidence type="ECO:0000256" key="4">
    <source>
        <dbReference type="PROSITE-ProRule" id="PRU00555"/>
    </source>
</evidence>
<keyword evidence="4" id="KW-0442">Lipid degradation</keyword>
<dbReference type="InterPro" id="IPR040723">
    <property type="entry name" value="cPLA2_C2"/>
</dbReference>
<dbReference type="EMBL" id="QNUK01001119">
    <property type="protein sequence ID" value="KAF5887273.1"/>
    <property type="molecule type" value="Genomic_DNA"/>
</dbReference>
<feature type="non-terminal residue" evidence="6">
    <location>
        <position position="1"/>
    </location>
</feature>
<dbReference type="Proteomes" id="UP000727407">
    <property type="component" value="Unassembled WGS sequence"/>
</dbReference>
<proteinExistence type="predicted"/>
<feature type="domain" description="PLA2c" evidence="5">
    <location>
        <begin position="1"/>
        <end position="490"/>
    </location>
</feature>
<feature type="domain" description="PLA2c" evidence="5">
    <location>
        <begin position="663"/>
        <end position="1121"/>
    </location>
</feature>
<dbReference type="GO" id="GO:0005544">
    <property type="term" value="F:calcium-dependent phospholipid binding"/>
    <property type="evidence" value="ECO:0007669"/>
    <property type="project" value="TreeGrafter"/>
</dbReference>